<protein>
    <submittedName>
        <fullName evidence="2">Alpha/beta hydrolase</fullName>
    </submittedName>
</protein>
<feature type="compositionally biased region" description="Polar residues" evidence="1">
    <location>
        <begin position="1"/>
        <end position="16"/>
    </location>
</feature>
<comment type="caution">
    <text evidence="2">The sequence shown here is derived from an EMBL/GenBank/DDBJ whole genome shotgun (WGS) entry which is preliminary data.</text>
</comment>
<dbReference type="EMBL" id="JAOL01000119">
    <property type="protein sequence ID" value="EUA89674.1"/>
    <property type="molecule type" value="Genomic_DNA"/>
</dbReference>
<proteinExistence type="predicted"/>
<feature type="region of interest" description="Disordered" evidence="1">
    <location>
        <begin position="1"/>
        <end position="23"/>
    </location>
</feature>
<accession>A0ABN0QY65</accession>
<name>A0ABN0QY65_MYCUL</name>
<dbReference type="Proteomes" id="UP000020681">
    <property type="component" value="Unassembled WGS sequence"/>
</dbReference>
<organism evidence="2 3">
    <name type="scientific">Mycobacterium ulcerans str. Harvey</name>
    <dbReference type="NCBI Taxonomy" id="1299332"/>
    <lineage>
        <taxon>Bacteria</taxon>
        <taxon>Bacillati</taxon>
        <taxon>Actinomycetota</taxon>
        <taxon>Actinomycetes</taxon>
        <taxon>Mycobacteriales</taxon>
        <taxon>Mycobacteriaceae</taxon>
        <taxon>Mycobacterium</taxon>
        <taxon>Mycobacterium ulcerans group</taxon>
    </lineage>
</organism>
<evidence type="ECO:0000313" key="3">
    <source>
        <dbReference type="Proteomes" id="UP000020681"/>
    </source>
</evidence>
<dbReference type="GO" id="GO:0016787">
    <property type="term" value="F:hydrolase activity"/>
    <property type="evidence" value="ECO:0007669"/>
    <property type="project" value="UniProtKB-KW"/>
</dbReference>
<sequence>MLYQQQAQRPTLTASPSGDGPDLAQLDLPAADAIMLLAAHISRHGTLTEWLDASIIDESDPSKRDPDLDLYDPNNPNQPPYSAQFLTRYRQAQIDRNRRITAWVKDKLAELEASGAPTPMLRSSASWCTAPWPTRAGSIPASTPTSARPAPAIWVIRRW</sequence>
<keyword evidence="3" id="KW-1185">Reference proteome</keyword>
<reference evidence="2 3" key="1">
    <citation type="submission" date="2014-01" db="EMBL/GenBank/DDBJ databases">
        <authorList>
            <person name="Dobos K."/>
            <person name="Lenaerts A."/>
            <person name="Ordway D."/>
            <person name="DeGroote M.A."/>
            <person name="Parker T."/>
            <person name="Sizemore C."/>
            <person name="Tallon L.J."/>
            <person name="Sadzewicz L.K."/>
            <person name="Sengamalay N."/>
            <person name="Fraser C.M."/>
            <person name="Hine E."/>
            <person name="Shefchek K.A."/>
            <person name="Das S.P."/>
            <person name="Tettelin H."/>
        </authorList>
    </citation>
    <scope>NUCLEOTIDE SEQUENCE [LARGE SCALE GENOMIC DNA]</scope>
    <source>
        <strain evidence="2 3">Harvey</strain>
    </source>
</reference>
<evidence type="ECO:0000256" key="1">
    <source>
        <dbReference type="SAM" id="MobiDB-lite"/>
    </source>
</evidence>
<feature type="region of interest" description="Disordered" evidence="1">
    <location>
        <begin position="58"/>
        <end position="82"/>
    </location>
</feature>
<evidence type="ECO:0000313" key="2">
    <source>
        <dbReference type="EMBL" id="EUA89674.1"/>
    </source>
</evidence>
<keyword evidence="2" id="KW-0378">Hydrolase</keyword>
<gene>
    <name evidence="2" type="ORF">I551_3874</name>
</gene>